<gene>
    <name evidence="8" type="ORF">DI564_02690</name>
</gene>
<evidence type="ECO:0000256" key="2">
    <source>
        <dbReference type="ARBA" id="ARBA00022475"/>
    </source>
</evidence>
<evidence type="ECO:0000256" key="7">
    <source>
        <dbReference type="HAMAP-Rule" id="MF_00672"/>
    </source>
</evidence>
<feature type="transmembrane region" description="Helical" evidence="7">
    <location>
        <begin position="120"/>
        <end position="139"/>
    </location>
</feature>
<keyword evidence="4 7" id="KW-0812">Transmembrane</keyword>
<evidence type="ECO:0000256" key="1">
    <source>
        <dbReference type="ARBA" id="ARBA00004651"/>
    </source>
</evidence>
<feature type="transmembrane region" description="Helical" evidence="7">
    <location>
        <begin position="204"/>
        <end position="222"/>
    </location>
</feature>
<sequence length="443" mass="49481">MKNQDFAHRAFRRTLPIMIRAMPRFVTQRYDRERVSAFLRFTLTRFLEDRCTQAAGALAYTSVFALVPLTAAILGILAAFPVFGEWRTQLTAFIFSNFVPAAGDTVQEYLTQFADNASKATAIGVLVLLFSAVALMMSIEDAFNRIWRVQAGRRPVSRFVIYWTALTLGPLLLVAALAISSYLFALPFIDAAEAQFSIRARVLGLLPFLIVWTALVAAFVVIPNREVRLRHAVIGALIAAVLFDLAKRGFAYYVTDLASYQKVYGALAIVPIFFFWIYLSWLIVLFGASITASLSAFDYRPPSQRLPEGHAFAGLLRVVGHLAQAQHAGHGLTTRALRDREAFLTDDLLQRYLKDLQRINMVRRTEIGEWVLTRSLDGLSVRDLYEAGDYRLPPVGLAADFAWPAQDLVQRSTQDLARELAVPLSRIFPFPAPSAPPASEDSR</sequence>
<evidence type="ECO:0000313" key="9">
    <source>
        <dbReference type="Proteomes" id="UP000249046"/>
    </source>
</evidence>
<evidence type="ECO:0000256" key="6">
    <source>
        <dbReference type="ARBA" id="ARBA00023136"/>
    </source>
</evidence>
<dbReference type="GO" id="GO:0005886">
    <property type="term" value="C:plasma membrane"/>
    <property type="evidence" value="ECO:0007669"/>
    <property type="project" value="UniProtKB-SubCell"/>
</dbReference>
<keyword evidence="5 7" id="KW-1133">Transmembrane helix</keyword>
<dbReference type="EMBL" id="QFPO01000003">
    <property type="protein sequence ID" value="PZQ18240.1"/>
    <property type="molecule type" value="Genomic_DNA"/>
</dbReference>
<dbReference type="Pfam" id="PF03631">
    <property type="entry name" value="Virul_fac_BrkB"/>
    <property type="match status" value="1"/>
</dbReference>
<evidence type="ECO:0000313" key="8">
    <source>
        <dbReference type="EMBL" id="PZQ18240.1"/>
    </source>
</evidence>
<keyword evidence="2 7" id="KW-1003">Cell membrane</keyword>
<dbReference type="NCBIfam" id="NF002457">
    <property type="entry name" value="PRK01637.1"/>
    <property type="match status" value="1"/>
</dbReference>
<feature type="transmembrane region" description="Helical" evidence="7">
    <location>
        <begin position="229"/>
        <end position="246"/>
    </location>
</feature>
<dbReference type="PANTHER" id="PTHR30213">
    <property type="entry name" value="INNER MEMBRANE PROTEIN YHJD"/>
    <property type="match status" value="1"/>
</dbReference>
<dbReference type="HAMAP" id="MF_00672">
    <property type="entry name" value="UPF0761"/>
    <property type="match status" value="1"/>
</dbReference>
<comment type="subcellular location">
    <subcellularLocation>
        <location evidence="1 7">Cell membrane</location>
        <topology evidence="1 7">Multi-pass membrane protein</topology>
    </subcellularLocation>
</comment>
<keyword evidence="6 7" id="KW-0472">Membrane</keyword>
<proteinExistence type="inferred from homology"/>
<feature type="transmembrane region" description="Helical" evidence="7">
    <location>
        <begin position="160"/>
        <end position="184"/>
    </location>
</feature>
<dbReference type="InterPro" id="IPR017039">
    <property type="entry name" value="Virul_fac_BrkB"/>
</dbReference>
<accession>A0A2W5MX11</accession>
<dbReference type="InterPro" id="IPR023679">
    <property type="entry name" value="UPF0761_bac"/>
</dbReference>
<comment type="caution">
    <text evidence="8">The sequence shown here is derived from an EMBL/GenBank/DDBJ whole genome shotgun (WGS) entry which is preliminary data.</text>
</comment>
<evidence type="ECO:0000256" key="3">
    <source>
        <dbReference type="ARBA" id="ARBA00022519"/>
    </source>
</evidence>
<keyword evidence="3" id="KW-0997">Cell inner membrane</keyword>
<protein>
    <recommendedName>
        <fullName evidence="7">UPF0761 membrane protein DI564_02690</fullName>
    </recommendedName>
</protein>
<reference evidence="8 9" key="1">
    <citation type="submission" date="2017-08" db="EMBL/GenBank/DDBJ databases">
        <title>Infants hospitalized years apart are colonized by the same room-sourced microbial strains.</title>
        <authorList>
            <person name="Brooks B."/>
            <person name="Olm M.R."/>
            <person name="Firek B.A."/>
            <person name="Baker R."/>
            <person name="Thomas B.C."/>
            <person name="Morowitz M.J."/>
            <person name="Banfield J.F."/>
        </authorList>
    </citation>
    <scope>NUCLEOTIDE SEQUENCE [LARGE SCALE GENOMIC DNA]</scope>
    <source>
        <strain evidence="8">S2_005_003_R2_42</strain>
    </source>
</reference>
<dbReference type="AlphaFoldDB" id="A0A2W5MX11"/>
<feature type="transmembrane region" description="Helical" evidence="7">
    <location>
        <begin position="57"/>
        <end position="80"/>
    </location>
</feature>
<evidence type="ECO:0000256" key="5">
    <source>
        <dbReference type="ARBA" id="ARBA00022989"/>
    </source>
</evidence>
<dbReference type="Proteomes" id="UP000249046">
    <property type="component" value="Unassembled WGS sequence"/>
</dbReference>
<comment type="similarity">
    <text evidence="7">Belongs to the UPF0761 family.</text>
</comment>
<evidence type="ECO:0000256" key="4">
    <source>
        <dbReference type="ARBA" id="ARBA00022692"/>
    </source>
</evidence>
<dbReference type="NCBIfam" id="TIGR00765">
    <property type="entry name" value="yihY_not_rbn"/>
    <property type="match status" value="1"/>
</dbReference>
<feature type="transmembrane region" description="Helical" evidence="7">
    <location>
        <begin position="266"/>
        <end position="297"/>
    </location>
</feature>
<organism evidence="8 9">
    <name type="scientific">Rhodanobacter denitrificans</name>
    <dbReference type="NCBI Taxonomy" id="666685"/>
    <lineage>
        <taxon>Bacteria</taxon>
        <taxon>Pseudomonadati</taxon>
        <taxon>Pseudomonadota</taxon>
        <taxon>Gammaproteobacteria</taxon>
        <taxon>Lysobacterales</taxon>
        <taxon>Rhodanobacteraceae</taxon>
        <taxon>Rhodanobacter</taxon>
    </lineage>
</organism>
<dbReference type="PANTHER" id="PTHR30213:SF0">
    <property type="entry name" value="UPF0761 MEMBRANE PROTEIN YIHY"/>
    <property type="match status" value="1"/>
</dbReference>
<name>A0A2W5MX11_9GAMM</name>